<dbReference type="AlphaFoldDB" id="A0A174N5B1"/>
<evidence type="ECO:0000313" key="2">
    <source>
        <dbReference type="Proteomes" id="UP000095766"/>
    </source>
</evidence>
<reference evidence="1 2" key="1">
    <citation type="submission" date="2015-09" db="EMBL/GenBank/DDBJ databases">
        <authorList>
            <consortium name="Pathogen Informatics"/>
        </authorList>
    </citation>
    <scope>NUCLEOTIDE SEQUENCE [LARGE SCALE GENOMIC DNA]</scope>
    <source>
        <strain evidence="1 2">2789STDY5834898</strain>
    </source>
</reference>
<accession>A0A174N5B1</accession>
<proteinExistence type="predicted"/>
<sequence length="66" mass="7936">MRLTKKNSPKSYTIYYLPQEIKETMVTEVSYLPITRERLEQFFRDAASKRKPKLVKKRKQSRQQGS</sequence>
<name>A0A174N5B1_BACUN</name>
<evidence type="ECO:0000313" key="1">
    <source>
        <dbReference type="EMBL" id="CUP58347.1"/>
    </source>
</evidence>
<dbReference type="Proteomes" id="UP000095766">
    <property type="component" value="Unassembled WGS sequence"/>
</dbReference>
<protein>
    <submittedName>
        <fullName evidence="1">Uncharacterized protein</fullName>
    </submittedName>
</protein>
<dbReference type="EMBL" id="CZAO01000008">
    <property type="protein sequence ID" value="CUP58347.1"/>
    <property type="molecule type" value="Genomic_DNA"/>
</dbReference>
<organism evidence="1 2">
    <name type="scientific">Bacteroides uniformis</name>
    <dbReference type="NCBI Taxonomy" id="820"/>
    <lineage>
        <taxon>Bacteria</taxon>
        <taxon>Pseudomonadati</taxon>
        <taxon>Bacteroidota</taxon>
        <taxon>Bacteroidia</taxon>
        <taxon>Bacteroidales</taxon>
        <taxon>Bacteroidaceae</taxon>
        <taxon>Bacteroides</taxon>
    </lineage>
</organism>
<gene>
    <name evidence="1" type="ORF">ERS852510_01861</name>
</gene>